<dbReference type="Pfam" id="PF12281">
    <property type="entry name" value="NTP_transf_8"/>
    <property type="match status" value="1"/>
</dbReference>
<sequence>MKPISPTIQTLYQDLVQQVHAANERAGSLYTRSIKNIDYVYLKRTVGSARRDIFIGRADAPEVQARTEQIRQEAIRAKERRKIVSTLKAAGVPVPTYALGAVLDAVADASLLRQAVVVGTAAYQCFSPIVGFSLPSAALMTQDADLATASLALAGDDTTETMETILQRADPTFKPIPGLSPKAPPSSFRAASGFVVDLLTPQLRRNDTNPMPLQNLHAGAVPLQHLRWLITDPIPACALYASGIPLRVPMPARFAIHKLILAQKRTGDRSKRTKDLLQAKALIEALQFSDPWALADAYEEACAQGIGWRQPIERSLQELKINAAPSASFG</sequence>
<protein>
    <recommendedName>
        <fullName evidence="1">Nucleotidyltransferase-like domain-containing protein</fullName>
    </recommendedName>
</protein>
<dbReference type="EMBL" id="QJTF01000001">
    <property type="protein sequence ID" value="PYE90596.1"/>
    <property type="molecule type" value="Genomic_DNA"/>
</dbReference>
<accession>A0A318TM61</accession>
<dbReference type="AlphaFoldDB" id="A0A318TM61"/>
<evidence type="ECO:0000259" key="1">
    <source>
        <dbReference type="Pfam" id="PF12281"/>
    </source>
</evidence>
<keyword evidence="3" id="KW-1185">Reference proteome</keyword>
<organism evidence="2 3">
    <name type="scientific">Phyllobacterium leguminum</name>
    <dbReference type="NCBI Taxonomy" id="314237"/>
    <lineage>
        <taxon>Bacteria</taxon>
        <taxon>Pseudomonadati</taxon>
        <taxon>Pseudomonadota</taxon>
        <taxon>Alphaproteobacteria</taxon>
        <taxon>Hyphomicrobiales</taxon>
        <taxon>Phyllobacteriaceae</taxon>
        <taxon>Phyllobacterium</taxon>
    </lineage>
</organism>
<dbReference type="Proteomes" id="UP000247454">
    <property type="component" value="Unassembled WGS sequence"/>
</dbReference>
<feature type="domain" description="Nucleotidyltransferase-like" evidence="1">
    <location>
        <begin position="99"/>
        <end position="301"/>
    </location>
</feature>
<dbReference type="InterPro" id="IPR058575">
    <property type="entry name" value="NTP_transf_8_dom"/>
</dbReference>
<gene>
    <name evidence="2" type="ORF">C7477_101270</name>
</gene>
<dbReference type="RefSeq" id="WP_110748009.1">
    <property type="nucleotide sequence ID" value="NZ_QJTF01000001.1"/>
</dbReference>
<dbReference type="OrthoDB" id="5469612at2"/>
<proteinExistence type="predicted"/>
<evidence type="ECO:0000313" key="3">
    <source>
        <dbReference type="Proteomes" id="UP000247454"/>
    </source>
</evidence>
<comment type="caution">
    <text evidence="2">The sequence shown here is derived from an EMBL/GenBank/DDBJ whole genome shotgun (WGS) entry which is preliminary data.</text>
</comment>
<reference evidence="2 3" key="1">
    <citation type="submission" date="2018-06" db="EMBL/GenBank/DDBJ databases">
        <title>Genomic Encyclopedia of Type Strains, Phase III (KMG-III): the genomes of soil and plant-associated and newly described type strains.</title>
        <authorList>
            <person name="Whitman W."/>
        </authorList>
    </citation>
    <scope>NUCLEOTIDE SEQUENCE [LARGE SCALE GENOMIC DNA]</scope>
    <source>
        <strain evidence="2 3">ORS 1419</strain>
    </source>
</reference>
<name>A0A318TM61_9HYPH</name>
<evidence type="ECO:0000313" key="2">
    <source>
        <dbReference type="EMBL" id="PYE90596.1"/>
    </source>
</evidence>